<evidence type="ECO:0000259" key="3">
    <source>
        <dbReference type="PROSITE" id="PS51272"/>
    </source>
</evidence>
<reference evidence="4" key="1">
    <citation type="submission" date="2020-08" db="EMBL/GenBank/DDBJ databases">
        <title>Genome public.</title>
        <authorList>
            <person name="Liu C."/>
            <person name="Sun Q."/>
        </authorList>
    </citation>
    <scope>NUCLEOTIDE SEQUENCE</scope>
    <source>
        <strain evidence="4">BX7</strain>
    </source>
</reference>
<protein>
    <submittedName>
        <fullName evidence="4">S-layer homology domain-containing protein</fullName>
    </submittedName>
</protein>
<accession>A0A926DCH9</accession>
<name>A0A926DCH9_9FIRM</name>
<keyword evidence="5" id="KW-1185">Reference proteome</keyword>
<dbReference type="EMBL" id="JACRSP010000001">
    <property type="protein sequence ID" value="MBC8535681.1"/>
    <property type="molecule type" value="Genomic_DNA"/>
</dbReference>
<feature type="domain" description="SLH" evidence="3">
    <location>
        <begin position="76"/>
        <end position="139"/>
    </location>
</feature>
<keyword evidence="1" id="KW-0677">Repeat</keyword>
<feature type="signal peptide" evidence="2">
    <location>
        <begin position="1"/>
        <end position="23"/>
    </location>
</feature>
<dbReference type="RefSeq" id="WP_249299410.1">
    <property type="nucleotide sequence ID" value="NZ_JACRSP010000001.1"/>
</dbReference>
<gene>
    <name evidence="4" type="ORF">H8695_03120</name>
</gene>
<evidence type="ECO:0000313" key="4">
    <source>
        <dbReference type="EMBL" id="MBC8535681.1"/>
    </source>
</evidence>
<dbReference type="Proteomes" id="UP000620366">
    <property type="component" value="Unassembled WGS sequence"/>
</dbReference>
<evidence type="ECO:0000256" key="2">
    <source>
        <dbReference type="SAM" id="SignalP"/>
    </source>
</evidence>
<organism evidence="4 5">
    <name type="scientific">Feifania hominis</name>
    <dbReference type="NCBI Taxonomy" id="2763660"/>
    <lineage>
        <taxon>Bacteria</taxon>
        <taxon>Bacillati</taxon>
        <taxon>Bacillota</taxon>
        <taxon>Clostridia</taxon>
        <taxon>Eubacteriales</taxon>
        <taxon>Feifaniaceae</taxon>
        <taxon>Feifania</taxon>
    </lineage>
</organism>
<dbReference type="AlphaFoldDB" id="A0A926DCH9"/>
<keyword evidence="2" id="KW-0732">Signal</keyword>
<dbReference type="PROSITE" id="PS51272">
    <property type="entry name" value="SLH"/>
    <property type="match status" value="1"/>
</dbReference>
<comment type="caution">
    <text evidence="4">The sequence shown here is derived from an EMBL/GenBank/DDBJ whole genome shotgun (WGS) entry which is preliminary data.</text>
</comment>
<dbReference type="InterPro" id="IPR001119">
    <property type="entry name" value="SLH_dom"/>
</dbReference>
<evidence type="ECO:0000256" key="1">
    <source>
        <dbReference type="ARBA" id="ARBA00022737"/>
    </source>
</evidence>
<proteinExistence type="predicted"/>
<feature type="chain" id="PRO_5037480245" evidence="2">
    <location>
        <begin position="24"/>
        <end position="621"/>
    </location>
</feature>
<evidence type="ECO:0000313" key="5">
    <source>
        <dbReference type="Proteomes" id="UP000620366"/>
    </source>
</evidence>
<dbReference type="Pfam" id="PF00395">
    <property type="entry name" value="SLH"/>
    <property type="match status" value="2"/>
</dbReference>
<sequence>MKRLCSILLVLSVSLSLLLPSSAAENIALSTVKTLGILVGDENGELNLSGSVTRAQFAKMAVMASNRRDSVGAAANSSPFPDVPYTHWAASYVKTAVTNQWMTGYLDGTFRPDNTITYEEAVSTVLKLLGYGAEDYTGSYPSAQLALASSLGLDVGVTASRGSVMTRNDCVTLFYNVLRAKPKSGNSSYLASLGFQTAANGDIDLTALVSETLTGPVVLEQSLTASSLWSTLKGSVCYRNGALSSAENIVAGDVIYYSPYLKTVWAYHVRVSGIVEKVSPASSPTAVTIGGKSYSIESSEASFALSEFGSYHAGDAVTLLLGMDGTVVGIQDISSAASTVIGVVTETAVTNYTDLLGNSYQQKVVRLTATDGNSYEYPYTSGSFTAGGLVKVVAGEGSSQVSTLSGRTLSGKVNASELTIGSYELAQDIRILETDGSTCGVTYLSRLDGVTLSQSQVLSYETNAQGEITDLILGDVTGDLHTYGIVLSVSEQDREGGGFQCSYSFNIGGETQSYSTTTYKFNASTGPAKIVRDGNTITSIKSLKSVRAAALTSSTLTAEDGTQYPLSDTAVVYLEKSGSGYLLTSLPLISDLEAYRVYGYYDTLPSQGGRIRILIAVESQS</sequence>